<dbReference type="KEGG" id="clec:106664555"/>
<dbReference type="OrthoDB" id="74575at2759"/>
<dbReference type="InterPro" id="IPR000799">
    <property type="entry name" value="StAR-like"/>
</dbReference>
<feature type="domain" description="START" evidence="5">
    <location>
        <begin position="271"/>
        <end position="466"/>
    </location>
</feature>
<dbReference type="AlphaFoldDB" id="A0A8I6RIS3"/>
<keyword evidence="2 4" id="KW-0812">Transmembrane</keyword>
<keyword evidence="4" id="KW-1133">Transmembrane helix</keyword>
<dbReference type="PROSITE" id="PS51439">
    <property type="entry name" value="MENTAL"/>
    <property type="match status" value="1"/>
</dbReference>
<keyword evidence="3 4" id="KW-0472">Membrane</keyword>
<evidence type="ECO:0000256" key="4">
    <source>
        <dbReference type="SAM" id="Phobius"/>
    </source>
</evidence>
<evidence type="ECO:0000313" key="7">
    <source>
        <dbReference type="EnsemblMetazoa" id="XP_014245866.1"/>
    </source>
</evidence>
<dbReference type="InterPro" id="IPR023393">
    <property type="entry name" value="START-like_dom_sf"/>
</dbReference>
<dbReference type="PANTHER" id="PTHR46121:SF4">
    <property type="entry name" value="STEROIDOGENIC ACUTE REGULATORY PROTEIN-LIKE"/>
    <property type="match status" value="1"/>
</dbReference>
<dbReference type="Gene3D" id="3.30.530.20">
    <property type="match status" value="1"/>
</dbReference>
<dbReference type="Pfam" id="PF10457">
    <property type="entry name" value="MENTAL"/>
    <property type="match status" value="1"/>
</dbReference>
<dbReference type="SUPFAM" id="SSF55961">
    <property type="entry name" value="Bet v1-like"/>
    <property type="match status" value="1"/>
</dbReference>
<dbReference type="InterPro" id="IPR019498">
    <property type="entry name" value="MENTAL"/>
</dbReference>
<reference evidence="7" key="1">
    <citation type="submission" date="2022-01" db="UniProtKB">
        <authorList>
            <consortium name="EnsemblMetazoa"/>
        </authorList>
    </citation>
    <scope>IDENTIFICATION</scope>
</reference>
<dbReference type="PROSITE" id="PS50848">
    <property type="entry name" value="START"/>
    <property type="match status" value="1"/>
</dbReference>
<dbReference type="EnsemblMetazoa" id="XM_014390380.2">
    <property type="protein sequence ID" value="XP_014245866.1"/>
    <property type="gene ID" value="LOC106664555"/>
</dbReference>
<dbReference type="GO" id="GO:0005765">
    <property type="term" value="C:lysosomal membrane"/>
    <property type="evidence" value="ECO:0007669"/>
    <property type="project" value="TreeGrafter"/>
</dbReference>
<dbReference type="PANTHER" id="PTHR46121">
    <property type="entry name" value="STEROIDOGENIC ACUTE REGULATORY PROTEIN-LIKE"/>
    <property type="match status" value="1"/>
</dbReference>
<dbReference type="OMA" id="TFFTPMD"/>
<dbReference type="SMART" id="SM00234">
    <property type="entry name" value="START"/>
    <property type="match status" value="1"/>
</dbReference>
<name>A0A8I6RIS3_CIMLE</name>
<protein>
    <submittedName>
        <fullName evidence="7">Uncharacterized protein</fullName>
    </submittedName>
</protein>
<dbReference type="GO" id="GO:0099044">
    <property type="term" value="P:vesicle tethering to endoplasmic reticulum"/>
    <property type="evidence" value="ECO:0007669"/>
    <property type="project" value="TreeGrafter"/>
</dbReference>
<feature type="transmembrane region" description="Helical" evidence="4">
    <location>
        <begin position="129"/>
        <end position="148"/>
    </location>
</feature>
<dbReference type="RefSeq" id="XP_014245866.1">
    <property type="nucleotide sequence ID" value="XM_014390380.2"/>
</dbReference>
<feature type="transmembrane region" description="Helical" evidence="4">
    <location>
        <begin position="101"/>
        <end position="122"/>
    </location>
</feature>
<feature type="transmembrane region" description="Helical" evidence="4">
    <location>
        <begin position="154"/>
        <end position="176"/>
    </location>
</feature>
<feature type="transmembrane region" description="Helical" evidence="4">
    <location>
        <begin position="56"/>
        <end position="75"/>
    </location>
</feature>
<dbReference type="InterPro" id="IPR002913">
    <property type="entry name" value="START_lipid-bd_dom"/>
</dbReference>
<evidence type="ECO:0000313" key="8">
    <source>
        <dbReference type="Proteomes" id="UP000494040"/>
    </source>
</evidence>
<dbReference type="Proteomes" id="UP000494040">
    <property type="component" value="Unassembled WGS sequence"/>
</dbReference>
<evidence type="ECO:0000256" key="2">
    <source>
        <dbReference type="ARBA" id="ARBA00022692"/>
    </source>
</evidence>
<dbReference type="GO" id="GO:0031902">
    <property type="term" value="C:late endosome membrane"/>
    <property type="evidence" value="ECO:0007669"/>
    <property type="project" value="TreeGrafter"/>
</dbReference>
<feature type="domain" description="MENTAL" evidence="6">
    <location>
        <begin position="50"/>
        <end position="224"/>
    </location>
</feature>
<proteinExistence type="predicted"/>
<evidence type="ECO:0000259" key="5">
    <source>
        <dbReference type="PROSITE" id="PS50848"/>
    </source>
</evidence>
<accession>A0A8I6RIS3</accession>
<dbReference type="PRINTS" id="PR00978">
    <property type="entry name" value="STARPROTEIN"/>
</dbReference>
<dbReference type="GO" id="GO:0140284">
    <property type="term" value="C:endoplasmic reticulum-endosome membrane contact site"/>
    <property type="evidence" value="ECO:0007669"/>
    <property type="project" value="TreeGrafter"/>
</dbReference>
<evidence type="ECO:0000256" key="3">
    <source>
        <dbReference type="ARBA" id="ARBA00023136"/>
    </source>
</evidence>
<keyword evidence="8" id="KW-1185">Reference proteome</keyword>
<dbReference type="CTD" id="112046"/>
<dbReference type="InterPro" id="IPR051869">
    <property type="entry name" value="STARD3"/>
</dbReference>
<evidence type="ECO:0000259" key="6">
    <source>
        <dbReference type="PROSITE" id="PS51439"/>
    </source>
</evidence>
<dbReference type="GO" id="GO:0008289">
    <property type="term" value="F:lipid binding"/>
    <property type="evidence" value="ECO:0007669"/>
    <property type="project" value="InterPro"/>
</dbReference>
<dbReference type="GO" id="GO:0005789">
    <property type="term" value="C:endoplasmic reticulum membrane"/>
    <property type="evidence" value="ECO:0007669"/>
    <property type="project" value="TreeGrafter"/>
</dbReference>
<comment type="subcellular location">
    <subcellularLocation>
        <location evidence="1">Membrane</location>
        <topology evidence="1">Multi-pass membrane protein</topology>
    </subcellularLocation>
</comment>
<dbReference type="GeneID" id="106664555"/>
<dbReference type="Pfam" id="PF01852">
    <property type="entry name" value="START"/>
    <property type="match status" value="1"/>
</dbReference>
<sequence>MDSNSLIAVSSANSTLPQHLYPSMIPSTPFIHPSFTPASVTQGIRENGRISPIRRFFCLFVTFDLLLISLLWLIILELSGNFQWILVYHQQILHYSMKSSLFDIVVCSLSRFVILLIFYALFQISHWCIVALTTASTCVLLAVKVYVFDWGDSTTQILQVILILTSFILVWLEVWLMDIKVIPQERVARNYANALAGNERAPLVNPFAQNQVSSDTMSASVNFYSPYENSSDSTDDELNQTAKSIRQIKYDCNNSRRSDDTYKIKAKEILEEAWEMINNNKWIFERKTDEGDIISSQKIDVRLETGHTVYKLIGLVDASYIDVKKVLYDNLESFPEWNPSIQEAKVLQEIDSCTDISYQISKKVGLVASREYITLRHWEEKYGYCIIASGSVIWPRLPTSKKIVRGENGPGCWVFQRKSEWQTEVKWLLNTKINGWVPQAAVETAMIKVMSNTMIHLRRCLSSTSKKCAQLL</sequence>
<evidence type="ECO:0000256" key="1">
    <source>
        <dbReference type="ARBA" id="ARBA00004141"/>
    </source>
</evidence>
<organism evidence="7 8">
    <name type="scientific">Cimex lectularius</name>
    <name type="common">Bed bug</name>
    <name type="synonym">Acanthia lectularia</name>
    <dbReference type="NCBI Taxonomy" id="79782"/>
    <lineage>
        <taxon>Eukaryota</taxon>
        <taxon>Metazoa</taxon>
        <taxon>Ecdysozoa</taxon>
        <taxon>Arthropoda</taxon>
        <taxon>Hexapoda</taxon>
        <taxon>Insecta</taxon>
        <taxon>Pterygota</taxon>
        <taxon>Neoptera</taxon>
        <taxon>Paraneoptera</taxon>
        <taxon>Hemiptera</taxon>
        <taxon>Heteroptera</taxon>
        <taxon>Panheteroptera</taxon>
        <taxon>Cimicomorpha</taxon>
        <taxon>Cimicidae</taxon>
        <taxon>Cimex</taxon>
    </lineage>
</organism>